<evidence type="ECO:0008006" key="7">
    <source>
        <dbReference type="Google" id="ProtNLM"/>
    </source>
</evidence>
<dbReference type="STRING" id="154538.A0A1M2VWB7"/>
<dbReference type="SUPFAM" id="SSF51735">
    <property type="entry name" value="NAD(P)-binding Rossmann-fold domains"/>
    <property type="match status" value="1"/>
</dbReference>
<dbReference type="InterPro" id="IPR002347">
    <property type="entry name" value="SDR_fam"/>
</dbReference>
<keyword evidence="6" id="KW-1185">Reference proteome</keyword>
<name>A0A1M2VWB7_TRAPU</name>
<dbReference type="PRINTS" id="PR00080">
    <property type="entry name" value="SDRFAMILY"/>
</dbReference>
<dbReference type="OMA" id="SCGFYSA"/>
<dbReference type="EMBL" id="MNAD01000557">
    <property type="protein sequence ID" value="OJT11891.1"/>
    <property type="molecule type" value="Genomic_DNA"/>
</dbReference>
<evidence type="ECO:0000256" key="2">
    <source>
        <dbReference type="ARBA" id="ARBA00022857"/>
    </source>
</evidence>
<dbReference type="PRINTS" id="PR00081">
    <property type="entry name" value="GDHRDH"/>
</dbReference>
<dbReference type="PROSITE" id="PS00061">
    <property type="entry name" value="ADH_SHORT"/>
    <property type="match status" value="1"/>
</dbReference>
<evidence type="ECO:0000256" key="3">
    <source>
        <dbReference type="ARBA" id="ARBA00023002"/>
    </source>
</evidence>
<reference evidence="5 6" key="1">
    <citation type="submission" date="2016-10" db="EMBL/GenBank/DDBJ databases">
        <title>Genome sequence of the basidiomycete white-rot fungus Trametes pubescens.</title>
        <authorList>
            <person name="Makela M.R."/>
            <person name="Granchi Z."/>
            <person name="Peng M."/>
            <person name="De Vries R.P."/>
            <person name="Grigoriev I."/>
            <person name="Riley R."/>
            <person name="Hilden K."/>
        </authorList>
    </citation>
    <scope>NUCLEOTIDE SEQUENCE [LARGE SCALE GENOMIC DNA]</scope>
    <source>
        <strain evidence="5 6">FBCC735</strain>
    </source>
</reference>
<dbReference type="Pfam" id="PF00106">
    <property type="entry name" value="adh_short"/>
    <property type="match status" value="1"/>
</dbReference>
<dbReference type="Proteomes" id="UP000184267">
    <property type="component" value="Unassembled WGS sequence"/>
</dbReference>
<protein>
    <recommendedName>
        <fullName evidence="7">NAD(P)-binding protein</fullName>
    </recommendedName>
</protein>
<dbReference type="OrthoDB" id="1274115at2759"/>
<dbReference type="InterPro" id="IPR051911">
    <property type="entry name" value="SDR_oxidoreductase"/>
</dbReference>
<keyword evidence="2" id="KW-0521">NADP</keyword>
<accession>A0A1M2VWB7</accession>
<evidence type="ECO:0000256" key="4">
    <source>
        <dbReference type="RuleBase" id="RU000363"/>
    </source>
</evidence>
<dbReference type="PANTHER" id="PTHR43976:SF16">
    <property type="entry name" value="SHORT-CHAIN DEHYDROGENASE_REDUCTASE FAMILY PROTEIN"/>
    <property type="match status" value="1"/>
</dbReference>
<dbReference type="InterPro" id="IPR020904">
    <property type="entry name" value="Sc_DH/Rdtase_CS"/>
</dbReference>
<evidence type="ECO:0000256" key="1">
    <source>
        <dbReference type="ARBA" id="ARBA00006484"/>
    </source>
</evidence>
<organism evidence="5 6">
    <name type="scientific">Trametes pubescens</name>
    <name type="common">White-rot fungus</name>
    <dbReference type="NCBI Taxonomy" id="154538"/>
    <lineage>
        <taxon>Eukaryota</taxon>
        <taxon>Fungi</taxon>
        <taxon>Dikarya</taxon>
        <taxon>Basidiomycota</taxon>
        <taxon>Agaricomycotina</taxon>
        <taxon>Agaricomycetes</taxon>
        <taxon>Polyporales</taxon>
        <taxon>Polyporaceae</taxon>
        <taxon>Trametes</taxon>
    </lineage>
</organism>
<sequence>MTRAVLDKGDIAVATLRKPEVLADLQAQYPAGRLLVLKVDVSVHSDIIAAFEKTREVFGRLDVVVSNAGYVVLGEVEGTPGDAARALFEVNFWGATHVLQEAVRFLREENEPGIGGRIIQITSGTGLFGFPSCGFYSASKHAMEGLTETLAGELDPAWNIKVTLIPLGTFRTNAITTSIVQVPPLPAYTIPDLPSARNRKAVLAGGTDNQDPSFQVKGDTYKAALALYRLSELPSPPLRLMLGKESAVGARAKATSLLEDAEKYALWSEGLERDE</sequence>
<keyword evidence="3" id="KW-0560">Oxidoreductase</keyword>
<dbReference type="PANTHER" id="PTHR43976">
    <property type="entry name" value="SHORT CHAIN DEHYDROGENASE"/>
    <property type="match status" value="1"/>
</dbReference>
<evidence type="ECO:0000313" key="5">
    <source>
        <dbReference type="EMBL" id="OJT11891.1"/>
    </source>
</evidence>
<comment type="caution">
    <text evidence="5">The sequence shown here is derived from an EMBL/GenBank/DDBJ whole genome shotgun (WGS) entry which is preliminary data.</text>
</comment>
<evidence type="ECO:0000313" key="6">
    <source>
        <dbReference type="Proteomes" id="UP000184267"/>
    </source>
</evidence>
<gene>
    <name evidence="5" type="ORF">TRAPUB_11537</name>
</gene>
<dbReference type="AlphaFoldDB" id="A0A1M2VWB7"/>
<comment type="similarity">
    <text evidence="1 4">Belongs to the short-chain dehydrogenases/reductases (SDR) family.</text>
</comment>
<proteinExistence type="inferred from homology"/>
<dbReference type="Gene3D" id="3.40.50.720">
    <property type="entry name" value="NAD(P)-binding Rossmann-like Domain"/>
    <property type="match status" value="1"/>
</dbReference>
<dbReference type="InterPro" id="IPR036291">
    <property type="entry name" value="NAD(P)-bd_dom_sf"/>
</dbReference>
<dbReference type="GO" id="GO:0016491">
    <property type="term" value="F:oxidoreductase activity"/>
    <property type="evidence" value="ECO:0007669"/>
    <property type="project" value="UniProtKB-KW"/>
</dbReference>